<evidence type="ECO:0000256" key="5">
    <source>
        <dbReference type="ARBA" id="ARBA00022519"/>
    </source>
</evidence>
<dbReference type="PANTHER" id="PTHR33446">
    <property type="entry name" value="PROTEIN TONB-RELATED"/>
    <property type="match status" value="1"/>
</dbReference>
<evidence type="ECO:0000256" key="2">
    <source>
        <dbReference type="ARBA" id="ARBA00006555"/>
    </source>
</evidence>
<dbReference type="Pfam" id="PF03544">
    <property type="entry name" value="TonB_C"/>
    <property type="match status" value="1"/>
</dbReference>
<dbReference type="RefSeq" id="WP_250431907.1">
    <property type="nucleotide sequence ID" value="NZ_JALPRR010000004.1"/>
</dbReference>
<reference evidence="13" key="1">
    <citation type="journal article" date="2019" name="Int. J. Syst. Evol. Microbiol.">
        <title>The Global Catalogue of Microorganisms (GCM) 10K type strain sequencing project: providing services to taxonomists for standard genome sequencing and annotation.</title>
        <authorList>
            <consortium name="The Broad Institute Genomics Platform"/>
            <consortium name="The Broad Institute Genome Sequencing Center for Infectious Disease"/>
            <person name="Wu L."/>
            <person name="Ma J."/>
        </authorList>
    </citation>
    <scope>NUCLEOTIDE SEQUENCE [LARGE SCALE GENOMIC DNA]</scope>
    <source>
        <strain evidence="13">CGMCC 4.1782</strain>
    </source>
</reference>
<comment type="caution">
    <text evidence="12">The sequence shown here is derived from an EMBL/GenBank/DDBJ whole genome shotgun (WGS) entry which is preliminary data.</text>
</comment>
<dbReference type="NCBIfam" id="TIGR01352">
    <property type="entry name" value="tonB_Cterm"/>
    <property type="match status" value="1"/>
</dbReference>
<keyword evidence="6" id="KW-0812">Transmembrane</keyword>
<dbReference type="PROSITE" id="PS52015">
    <property type="entry name" value="TONB_CTD"/>
    <property type="match status" value="1"/>
</dbReference>
<name>A0ABW5D184_9BACT</name>
<dbReference type="Proteomes" id="UP001597374">
    <property type="component" value="Unassembled WGS sequence"/>
</dbReference>
<keyword evidence="13" id="KW-1185">Reference proteome</keyword>
<dbReference type="EMBL" id="JBHUIM010000003">
    <property type="protein sequence ID" value="MFD2248161.1"/>
    <property type="molecule type" value="Genomic_DNA"/>
</dbReference>
<feature type="domain" description="TonB C-terminal" evidence="11">
    <location>
        <begin position="52"/>
        <end position="137"/>
    </location>
</feature>
<feature type="signal peptide" evidence="10">
    <location>
        <begin position="1"/>
        <end position="21"/>
    </location>
</feature>
<feature type="chain" id="PRO_5046912640" evidence="10">
    <location>
        <begin position="22"/>
        <end position="137"/>
    </location>
</feature>
<evidence type="ECO:0000256" key="3">
    <source>
        <dbReference type="ARBA" id="ARBA00022448"/>
    </source>
</evidence>
<evidence type="ECO:0000256" key="1">
    <source>
        <dbReference type="ARBA" id="ARBA00004383"/>
    </source>
</evidence>
<comment type="similarity">
    <text evidence="2">Belongs to the TonB family.</text>
</comment>
<organism evidence="12 13">
    <name type="scientific">Pontibacter ruber</name>
    <dbReference type="NCBI Taxonomy" id="1343895"/>
    <lineage>
        <taxon>Bacteria</taxon>
        <taxon>Pseudomonadati</taxon>
        <taxon>Bacteroidota</taxon>
        <taxon>Cytophagia</taxon>
        <taxon>Cytophagales</taxon>
        <taxon>Hymenobacteraceae</taxon>
        <taxon>Pontibacter</taxon>
    </lineage>
</organism>
<proteinExistence type="inferred from homology"/>
<dbReference type="InterPro" id="IPR037682">
    <property type="entry name" value="TonB_C"/>
</dbReference>
<dbReference type="InterPro" id="IPR051045">
    <property type="entry name" value="TonB-dependent_transducer"/>
</dbReference>
<evidence type="ECO:0000256" key="9">
    <source>
        <dbReference type="ARBA" id="ARBA00023136"/>
    </source>
</evidence>
<protein>
    <submittedName>
        <fullName evidence="12">Energy transducer TonB</fullName>
    </submittedName>
</protein>
<evidence type="ECO:0000256" key="7">
    <source>
        <dbReference type="ARBA" id="ARBA00022927"/>
    </source>
</evidence>
<dbReference type="InterPro" id="IPR006260">
    <property type="entry name" value="TonB/TolA_C"/>
</dbReference>
<evidence type="ECO:0000256" key="10">
    <source>
        <dbReference type="SAM" id="SignalP"/>
    </source>
</evidence>
<accession>A0ABW5D184</accession>
<comment type="subcellular location">
    <subcellularLocation>
        <location evidence="1">Cell inner membrane</location>
        <topology evidence="1">Single-pass membrane protein</topology>
        <orientation evidence="1">Periplasmic side</orientation>
    </subcellularLocation>
</comment>
<evidence type="ECO:0000256" key="6">
    <source>
        <dbReference type="ARBA" id="ARBA00022692"/>
    </source>
</evidence>
<evidence type="ECO:0000313" key="13">
    <source>
        <dbReference type="Proteomes" id="UP001597374"/>
    </source>
</evidence>
<dbReference type="PANTHER" id="PTHR33446:SF2">
    <property type="entry name" value="PROTEIN TONB"/>
    <property type="match status" value="1"/>
</dbReference>
<evidence type="ECO:0000313" key="12">
    <source>
        <dbReference type="EMBL" id="MFD2248161.1"/>
    </source>
</evidence>
<sequence length="137" mass="14789">MKTKISFLFLLFAFAAITASAQTATTKSAAATEEKKVWVPEKVIPVAEYYPGGKEAMYAFIAKELKYPVLAKRNRMQGECIISFTLNEDGSTSGFKILKNVGGGTGEEAMRVAKLIKFKAPGPGFSTVASLPIAFKL</sequence>
<dbReference type="SUPFAM" id="SSF74653">
    <property type="entry name" value="TolA/TonB C-terminal domain"/>
    <property type="match status" value="1"/>
</dbReference>
<keyword evidence="3" id="KW-0813">Transport</keyword>
<keyword evidence="9" id="KW-0472">Membrane</keyword>
<evidence type="ECO:0000256" key="8">
    <source>
        <dbReference type="ARBA" id="ARBA00022989"/>
    </source>
</evidence>
<dbReference type="Gene3D" id="3.30.1150.10">
    <property type="match status" value="1"/>
</dbReference>
<evidence type="ECO:0000259" key="11">
    <source>
        <dbReference type="PROSITE" id="PS52015"/>
    </source>
</evidence>
<keyword evidence="8" id="KW-1133">Transmembrane helix</keyword>
<keyword evidence="5" id="KW-0997">Cell inner membrane</keyword>
<evidence type="ECO:0000256" key="4">
    <source>
        <dbReference type="ARBA" id="ARBA00022475"/>
    </source>
</evidence>
<gene>
    <name evidence="12" type="ORF">ACFSKP_17975</name>
</gene>
<keyword evidence="10" id="KW-0732">Signal</keyword>
<keyword evidence="7" id="KW-0653">Protein transport</keyword>
<keyword evidence="4" id="KW-1003">Cell membrane</keyword>